<evidence type="ECO:0008006" key="9">
    <source>
        <dbReference type="Google" id="ProtNLM"/>
    </source>
</evidence>
<dbReference type="EMBL" id="LT907782">
    <property type="protein sequence ID" value="SNX59376.1"/>
    <property type="molecule type" value="Genomic_DNA"/>
</dbReference>
<dbReference type="Proteomes" id="UP000181998">
    <property type="component" value="Unassembled WGS sequence"/>
</dbReference>
<dbReference type="KEGG" id="nur:ATY38_14950"/>
<evidence type="ECO:0000313" key="5">
    <source>
        <dbReference type="Proteomes" id="UP000181998"/>
    </source>
</evidence>
<dbReference type="EMBL" id="FOFX01000007">
    <property type="protein sequence ID" value="SEP87160.1"/>
    <property type="molecule type" value="Genomic_DNA"/>
</dbReference>
<dbReference type="Pfam" id="PF10055">
    <property type="entry name" value="DUF2292"/>
    <property type="match status" value="1"/>
</dbReference>
<dbReference type="AlphaFoldDB" id="A0A0S3AMK1"/>
<name>A0A0S3AMK1_9PROT</name>
<evidence type="ECO:0000313" key="4">
    <source>
        <dbReference type="EMBL" id="SOD19085.1"/>
    </source>
</evidence>
<organism evidence="3 8">
    <name type="scientific">Nitrosomonas ureae</name>
    <dbReference type="NCBI Taxonomy" id="44577"/>
    <lineage>
        <taxon>Bacteria</taxon>
        <taxon>Pseudomonadati</taxon>
        <taxon>Pseudomonadota</taxon>
        <taxon>Betaproteobacteria</taxon>
        <taxon>Nitrosomonadales</taxon>
        <taxon>Nitrosomonadaceae</taxon>
        <taxon>Nitrosomonas</taxon>
    </lineage>
</organism>
<evidence type="ECO:0000313" key="8">
    <source>
        <dbReference type="Proteomes" id="UP000242498"/>
    </source>
</evidence>
<proteinExistence type="predicted"/>
<evidence type="ECO:0000313" key="2">
    <source>
        <dbReference type="EMBL" id="SEP87160.1"/>
    </source>
</evidence>
<reference evidence="6" key="1">
    <citation type="submission" date="2016-10" db="EMBL/GenBank/DDBJ databases">
        <authorList>
            <person name="Varghese N."/>
            <person name="Submissions S."/>
        </authorList>
    </citation>
    <scope>NUCLEOTIDE SEQUENCE [LARGE SCALE GENOMIC DNA]</scope>
    <source>
        <strain evidence="6">Nm10</strain>
    </source>
</reference>
<evidence type="ECO:0000313" key="3">
    <source>
        <dbReference type="EMBL" id="SNX59376.1"/>
    </source>
</evidence>
<reference evidence="3 8" key="2">
    <citation type="submission" date="2017-08" db="EMBL/GenBank/DDBJ databases">
        <authorList>
            <person name="de Groot N.N."/>
        </authorList>
    </citation>
    <scope>NUCLEOTIDE SEQUENCE [LARGE SCALE GENOMIC DNA]</scope>
    <source>
        <strain evidence="1">Nm10</strain>
        <strain evidence="3 8">Nm15</strain>
        <strain evidence="2 5">Nm9</strain>
    </source>
</reference>
<dbReference type="EMBL" id="OCMU01000001">
    <property type="protein sequence ID" value="SOD19085.1"/>
    <property type="molecule type" value="Genomic_DNA"/>
</dbReference>
<sequence>MTQLTTTHKSNQLNTDVIEEILGAVTSIEYGSVEVVIHDGKVVQIECRKKIRLSQSKPTRKTLEP</sequence>
<dbReference type="RefSeq" id="WP_013647939.1">
    <property type="nucleotide sequence ID" value="NZ_CP013341.1"/>
</dbReference>
<gene>
    <name evidence="1" type="ORF">SAMN05216406_10848</name>
    <name evidence="2" type="ORF">SAMN05421510_100753</name>
    <name evidence="3" type="ORF">SAMN06296273_0816</name>
    <name evidence="4" type="ORF">SAMN06297164_2042</name>
</gene>
<dbReference type="InterPro" id="IPR018743">
    <property type="entry name" value="DUF2292"/>
</dbReference>
<evidence type="ECO:0000313" key="7">
    <source>
        <dbReference type="Proteomes" id="UP000219335"/>
    </source>
</evidence>
<dbReference type="STRING" id="44577.ATY38_14950"/>
<protein>
    <recommendedName>
        <fullName evidence="9">DUF2292 domain-containing protein</fullName>
    </recommendedName>
</protein>
<evidence type="ECO:0000313" key="6">
    <source>
        <dbReference type="Proteomes" id="UP000182882"/>
    </source>
</evidence>
<dbReference type="OrthoDB" id="6905012at2"/>
<keyword evidence="6" id="KW-1185">Reference proteome</keyword>
<dbReference type="Proteomes" id="UP000242498">
    <property type="component" value="Chromosome I"/>
</dbReference>
<dbReference type="Proteomes" id="UP000182882">
    <property type="component" value="Unassembled WGS sequence"/>
</dbReference>
<dbReference type="EMBL" id="FNLN01000008">
    <property type="protein sequence ID" value="SDT89042.1"/>
    <property type="molecule type" value="Genomic_DNA"/>
</dbReference>
<reference evidence="4 7" key="3">
    <citation type="submission" date="2017-09" db="EMBL/GenBank/DDBJ databases">
        <authorList>
            <person name="Ehlers B."/>
            <person name="Leendertz F.H."/>
        </authorList>
    </citation>
    <scope>NUCLEOTIDE SEQUENCE [LARGE SCALE GENOMIC DNA]</scope>
    <source>
        <strain evidence="4 7">Nm42</strain>
    </source>
</reference>
<accession>A0A0S3AMK1</accession>
<dbReference type="Proteomes" id="UP000219335">
    <property type="component" value="Unassembled WGS sequence"/>
</dbReference>
<evidence type="ECO:0000313" key="1">
    <source>
        <dbReference type="EMBL" id="SDT89042.1"/>
    </source>
</evidence>